<evidence type="ECO:0000256" key="9">
    <source>
        <dbReference type="ARBA" id="ARBA00022692"/>
    </source>
</evidence>
<feature type="transmembrane region" description="Helical" evidence="35">
    <location>
        <begin position="431"/>
        <end position="455"/>
    </location>
</feature>
<dbReference type="GO" id="GO:0016323">
    <property type="term" value="C:basolateral plasma membrane"/>
    <property type="evidence" value="ECO:0007669"/>
    <property type="project" value="UniProtKB-SubCell"/>
</dbReference>
<evidence type="ECO:0000256" key="12">
    <source>
        <dbReference type="ARBA" id="ARBA00022847"/>
    </source>
</evidence>
<evidence type="ECO:0000256" key="30">
    <source>
        <dbReference type="ARBA" id="ARBA00069713"/>
    </source>
</evidence>
<feature type="region of interest" description="Disordered" evidence="34">
    <location>
        <begin position="502"/>
        <end position="521"/>
    </location>
</feature>
<keyword evidence="7" id="KW-1003">Cell membrane</keyword>
<dbReference type="Gene3D" id="3.40.50.300">
    <property type="entry name" value="P-loop containing nucleotide triphosphate hydrolases"/>
    <property type="match status" value="1"/>
</dbReference>
<dbReference type="EMBL" id="JAFJMO010000009">
    <property type="protein sequence ID" value="KAJ8268196.1"/>
    <property type="molecule type" value="Genomic_DNA"/>
</dbReference>
<keyword evidence="13" id="KW-0648">Protein biosynthesis</keyword>
<evidence type="ECO:0000256" key="27">
    <source>
        <dbReference type="ARBA" id="ARBA00051612"/>
    </source>
</evidence>
<dbReference type="NCBIfam" id="NF008969">
    <property type="entry name" value="PRK12317.1"/>
    <property type="match status" value="1"/>
</dbReference>
<evidence type="ECO:0000256" key="29">
    <source>
        <dbReference type="ARBA" id="ARBA00056891"/>
    </source>
</evidence>
<dbReference type="InterPro" id="IPR050100">
    <property type="entry name" value="TRAFAC_GTPase_members"/>
</dbReference>
<dbReference type="OrthoDB" id="342024at2759"/>
<evidence type="ECO:0000313" key="39">
    <source>
        <dbReference type="Proteomes" id="UP001152803"/>
    </source>
</evidence>
<evidence type="ECO:0000256" key="11">
    <source>
        <dbReference type="ARBA" id="ARBA00022768"/>
    </source>
</evidence>
<dbReference type="InterPro" id="IPR020846">
    <property type="entry name" value="MFS_dom"/>
</dbReference>
<dbReference type="SUPFAM" id="SSF103473">
    <property type="entry name" value="MFS general substrate transporter"/>
    <property type="match status" value="1"/>
</dbReference>
<dbReference type="InterPro" id="IPR031157">
    <property type="entry name" value="G_TR_CS"/>
</dbReference>
<dbReference type="InterPro" id="IPR011701">
    <property type="entry name" value="MFS"/>
</dbReference>
<keyword evidence="8" id="KW-0963">Cytoplasm</keyword>
<keyword evidence="12" id="KW-0769">Symport</keyword>
<feature type="transmembrane region" description="Helical" evidence="35">
    <location>
        <begin position="289"/>
        <end position="313"/>
    </location>
</feature>
<evidence type="ECO:0000256" key="8">
    <source>
        <dbReference type="ARBA" id="ARBA00022490"/>
    </source>
</evidence>
<feature type="transmembrane region" description="Helical" evidence="35">
    <location>
        <begin position="234"/>
        <end position="254"/>
    </location>
</feature>
<evidence type="ECO:0000256" key="1">
    <source>
        <dbReference type="ARBA" id="ARBA00004432"/>
    </source>
</evidence>
<keyword evidence="17 35" id="KW-0472">Membrane</keyword>
<evidence type="ECO:0000256" key="6">
    <source>
        <dbReference type="ARBA" id="ARBA00022448"/>
    </source>
</evidence>
<dbReference type="Pfam" id="PF07690">
    <property type="entry name" value="MFS_1"/>
    <property type="match status" value="1"/>
</dbReference>
<feature type="transmembrane region" description="Helical" evidence="35">
    <location>
        <begin position="339"/>
        <end position="360"/>
    </location>
</feature>
<reference evidence="38" key="1">
    <citation type="journal article" date="2023" name="Science">
        <title>Genome structures resolve the early diversification of teleost fishes.</title>
        <authorList>
            <person name="Parey E."/>
            <person name="Louis A."/>
            <person name="Montfort J."/>
            <person name="Bouchez O."/>
            <person name="Roques C."/>
            <person name="Iampietro C."/>
            <person name="Lluch J."/>
            <person name="Castinel A."/>
            <person name="Donnadieu C."/>
            <person name="Desvignes T."/>
            <person name="Floi Bucao C."/>
            <person name="Jouanno E."/>
            <person name="Wen M."/>
            <person name="Mejri S."/>
            <person name="Dirks R."/>
            <person name="Jansen H."/>
            <person name="Henkel C."/>
            <person name="Chen W.J."/>
            <person name="Zahm M."/>
            <person name="Cabau C."/>
            <person name="Klopp C."/>
            <person name="Thompson A.W."/>
            <person name="Robinson-Rechavi M."/>
            <person name="Braasch I."/>
            <person name="Lecointre G."/>
            <person name="Bobe J."/>
            <person name="Postlethwait J.H."/>
            <person name="Berthelot C."/>
            <person name="Roest Crollius H."/>
            <person name="Guiguen Y."/>
        </authorList>
    </citation>
    <scope>NUCLEOTIDE SEQUENCE</scope>
    <source>
        <strain evidence="38">Concon-B</strain>
    </source>
</reference>
<keyword evidence="6" id="KW-0813">Transport</keyword>
<keyword evidence="39" id="KW-1185">Reference proteome</keyword>
<dbReference type="PRINTS" id="PR00315">
    <property type="entry name" value="ELONGATNFCT"/>
</dbReference>
<feature type="transmembrane region" description="Helical" evidence="35">
    <location>
        <begin position="372"/>
        <end position="392"/>
    </location>
</feature>
<comment type="catalytic activity">
    <reaction evidence="25">
        <text>N-acetyl-L-aspartyl-L-glutamate(out) = N-acetyl-L-aspartyl-L-glutamate(in)</text>
        <dbReference type="Rhea" id="RHEA:72599"/>
        <dbReference type="ChEBI" id="CHEBI:76931"/>
    </reaction>
    <physiologicalReaction direction="left-to-right" evidence="25">
        <dbReference type="Rhea" id="RHEA:72600"/>
    </physiologicalReaction>
</comment>
<keyword evidence="19" id="KW-0458">Lysosome</keyword>
<evidence type="ECO:0000256" key="18">
    <source>
        <dbReference type="ARBA" id="ARBA00023180"/>
    </source>
</evidence>
<accession>A0A9Q1HXE8</accession>
<evidence type="ECO:0000256" key="2">
    <source>
        <dbReference type="ARBA" id="ARBA00004554"/>
    </source>
</evidence>
<evidence type="ECO:0000256" key="4">
    <source>
        <dbReference type="ARBA" id="ARBA00004656"/>
    </source>
</evidence>
<dbReference type="CDD" id="cd03705">
    <property type="entry name" value="EF1_alpha_III"/>
    <property type="match status" value="1"/>
</dbReference>
<keyword evidence="9 35" id="KW-0812">Transmembrane</keyword>
<protein>
    <recommendedName>
        <fullName evidence="30">Sialin</fullName>
    </recommendedName>
    <alternativeName>
        <fullName evidence="33">H(+)/nitrate cotransporter</fullName>
    </alternativeName>
    <alternativeName>
        <fullName evidence="31">H(+)/sialic acid cotransporter</fullName>
    </alternativeName>
    <alternativeName>
        <fullName evidence="32">Vesicular excitatory amino acid transporter</fullName>
    </alternativeName>
</protein>
<comment type="catalytic activity">
    <reaction evidence="21">
        <text>GTP + H2O = GDP + phosphate + H(+)</text>
        <dbReference type="Rhea" id="RHEA:19669"/>
        <dbReference type="ChEBI" id="CHEBI:15377"/>
        <dbReference type="ChEBI" id="CHEBI:15378"/>
        <dbReference type="ChEBI" id="CHEBI:37565"/>
        <dbReference type="ChEBI" id="CHEBI:43474"/>
        <dbReference type="ChEBI" id="CHEBI:58189"/>
    </reaction>
    <physiologicalReaction direction="left-to-right" evidence="21">
        <dbReference type="Rhea" id="RHEA:19670"/>
    </physiologicalReaction>
</comment>
<dbReference type="InterPro" id="IPR036259">
    <property type="entry name" value="MFS_trans_sf"/>
</dbReference>
<dbReference type="PANTHER" id="PTHR23115">
    <property type="entry name" value="TRANSLATION FACTOR"/>
    <property type="match status" value="1"/>
</dbReference>
<dbReference type="GO" id="GO:0005765">
    <property type="term" value="C:lysosomal membrane"/>
    <property type="evidence" value="ECO:0007669"/>
    <property type="project" value="UniProtKB-SubCell"/>
</dbReference>
<evidence type="ECO:0000256" key="33">
    <source>
        <dbReference type="ARBA" id="ARBA00081925"/>
    </source>
</evidence>
<dbReference type="SUPFAM" id="SSF52540">
    <property type="entry name" value="P-loop containing nucleoside triphosphate hydrolases"/>
    <property type="match status" value="1"/>
</dbReference>
<proteinExistence type="inferred from homology"/>
<keyword evidence="15" id="KW-0770">Synapse</keyword>
<dbReference type="InterPro" id="IPR009001">
    <property type="entry name" value="Transl_elong_EF1A/Init_IF2_C"/>
</dbReference>
<dbReference type="Proteomes" id="UP001152803">
    <property type="component" value="Unassembled WGS sequence"/>
</dbReference>
<evidence type="ECO:0000259" key="36">
    <source>
        <dbReference type="PROSITE" id="PS50850"/>
    </source>
</evidence>
<dbReference type="GO" id="GO:0003924">
    <property type="term" value="F:GTPase activity"/>
    <property type="evidence" value="ECO:0007669"/>
    <property type="project" value="InterPro"/>
</dbReference>
<feature type="transmembrane region" description="Helical" evidence="35">
    <location>
        <begin position="461"/>
        <end position="485"/>
    </location>
</feature>
<dbReference type="FunFam" id="1.20.1250.20:FF:000067">
    <property type="entry name" value="sialin isoform X2"/>
    <property type="match status" value="1"/>
</dbReference>
<comment type="caution">
    <text evidence="38">The sequence shown here is derived from an EMBL/GenBank/DDBJ whole genome shotgun (WGS) entry which is preliminary data.</text>
</comment>
<evidence type="ECO:0000256" key="20">
    <source>
        <dbReference type="ARBA" id="ARBA00023329"/>
    </source>
</evidence>
<keyword evidence="10" id="KW-0547">Nucleotide-binding</keyword>
<feature type="transmembrane region" description="Helical" evidence="35">
    <location>
        <begin position="169"/>
        <end position="192"/>
    </location>
</feature>
<feature type="transmembrane region" description="Helical" evidence="35">
    <location>
        <begin position="48"/>
        <end position="69"/>
    </location>
</feature>
<evidence type="ECO:0000256" key="10">
    <source>
        <dbReference type="ARBA" id="ARBA00022741"/>
    </source>
</evidence>
<dbReference type="InterPro" id="IPR009000">
    <property type="entry name" value="Transl_B-barrel_sf"/>
</dbReference>
<feature type="domain" description="Major facilitator superfamily (MFS) profile" evidence="36">
    <location>
        <begin position="57"/>
        <end position="489"/>
    </location>
</feature>
<comment type="subcellular location">
    <subcellularLocation>
        <location evidence="2">Basolateral cell membrane</location>
        <topology evidence="2">Multi-pass membrane protein</topology>
    </subcellularLocation>
    <subcellularLocation>
        <location evidence="3">Cytoplasmic vesicle</location>
        <location evidence="3">Secretory vesicle membrane</location>
        <topology evidence="3">Multi-pass membrane protein</topology>
    </subcellularLocation>
    <subcellularLocation>
        <location evidence="1">Cytoplasmic vesicle</location>
        <location evidence="1">Secretory vesicle</location>
        <location evidence="1">Synaptic vesicle membrane</location>
    </subcellularLocation>
    <subcellularLocation>
        <location evidence="4">Lysosome membrane</location>
    </subcellularLocation>
</comment>
<evidence type="ECO:0000256" key="5">
    <source>
        <dbReference type="ARBA" id="ARBA00007249"/>
    </source>
</evidence>
<dbReference type="GO" id="GO:0015293">
    <property type="term" value="F:symporter activity"/>
    <property type="evidence" value="ECO:0007669"/>
    <property type="project" value="UniProtKB-KW"/>
</dbReference>
<evidence type="ECO:0000256" key="15">
    <source>
        <dbReference type="ARBA" id="ARBA00023018"/>
    </source>
</evidence>
<comment type="function">
    <text evidence="28">Translation elongation factor that catalyzes the GTP-dependent binding of aminoacyl-tRNA (aa-tRNA) to the A-site of ribosomes during the elongation phase of protein synthesis. Base pairing between the mRNA codon and the aa-tRNA anticodon promotes GTP hydrolysis, releasing the aa-tRNA from EEF1A1 and allowing its accommodation into the ribosome. The growing protein chain is subsequently transferred from the P-site peptidyl tRNA to the A-site aa-tRNA, extending it by one amino acid through ribosome-catalyzed peptide bond formation.</text>
</comment>
<evidence type="ECO:0000256" key="13">
    <source>
        <dbReference type="ARBA" id="ARBA00022917"/>
    </source>
</evidence>
<name>A0A9Q1HXE8_CONCO</name>
<dbReference type="FunFam" id="2.40.30.10:FF:000003">
    <property type="entry name" value="Elongation factor 1-alpha"/>
    <property type="match status" value="1"/>
</dbReference>
<dbReference type="CDD" id="cd01883">
    <property type="entry name" value="EF1_alpha"/>
    <property type="match status" value="1"/>
</dbReference>
<dbReference type="GO" id="GO:0003746">
    <property type="term" value="F:translation elongation factor activity"/>
    <property type="evidence" value="ECO:0007669"/>
    <property type="project" value="UniProtKB-KW"/>
</dbReference>
<evidence type="ECO:0000256" key="19">
    <source>
        <dbReference type="ARBA" id="ARBA00023228"/>
    </source>
</evidence>
<evidence type="ECO:0000256" key="32">
    <source>
        <dbReference type="ARBA" id="ARBA00081195"/>
    </source>
</evidence>
<dbReference type="GO" id="GO:0030672">
    <property type="term" value="C:synaptic vesicle membrane"/>
    <property type="evidence" value="ECO:0007669"/>
    <property type="project" value="UniProtKB-SubCell"/>
</dbReference>
<feature type="transmembrane region" description="Helical" evidence="35">
    <location>
        <begin position="116"/>
        <end position="136"/>
    </location>
</feature>
<evidence type="ECO:0000256" key="21">
    <source>
        <dbReference type="ARBA" id="ARBA00049117"/>
    </source>
</evidence>
<evidence type="ECO:0000256" key="31">
    <source>
        <dbReference type="ARBA" id="ARBA00080244"/>
    </source>
</evidence>
<organism evidence="38 39">
    <name type="scientific">Conger conger</name>
    <name type="common">Conger eel</name>
    <name type="synonym">Muraena conger</name>
    <dbReference type="NCBI Taxonomy" id="82655"/>
    <lineage>
        <taxon>Eukaryota</taxon>
        <taxon>Metazoa</taxon>
        <taxon>Chordata</taxon>
        <taxon>Craniata</taxon>
        <taxon>Vertebrata</taxon>
        <taxon>Euteleostomi</taxon>
        <taxon>Actinopterygii</taxon>
        <taxon>Neopterygii</taxon>
        <taxon>Teleostei</taxon>
        <taxon>Anguilliformes</taxon>
        <taxon>Congridae</taxon>
        <taxon>Conger</taxon>
    </lineage>
</organism>
<dbReference type="PROSITE" id="PS51722">
    <property type="entry name" value="G_TR_2"/>
    <property type="match status" value="1"/>
</dbReference>
<evidence type="ECO:0000256" key="34">
    <source>
        <dbReference type="SAM" id="MobiDB-lite"/>
    </source>
</evidence>
<dbReference type="AlphaFoldDB" id="A0A9Q1HXE8"/>
<comment type="catalytic activity">
    <reaction evidence="26">
        <text>L-glutamate(out) = L-glutamate(in)</text>
        <dbReference type="Rhea" id="RHEA:66336"/>
        <dbReference type="ChEBI" id="CHEBI:29985"/>
    </reaction>
    <physiologicalReaction direction="left-to-right" evidence="26">
        <dbReference type="Rhea" id="RHEA:66337"/>
    </physiologicalReaction>
</comment>
<evidence type="ECO:0000256" key="26">
    <source>
        <dbReference type="ARBA" id="ARBA00051447"/>
    </source>
</evidence>
<dbReference type="FunFam" id="1.20.1250.20:FF:000003">
    <property type="entry name" value="Solute carrier family 17 member 3"/>
    <property type="match status" value="1"/>
</dbReference>
<keyword evidence="14 35" id="KW-1133">Transmembrane helix</keyword>
<dbReference type="Pfam" id="PF03144">
    <property type="entry name" value="GTP_EFTU_D2"/>
    <property type="match status" value="1"/>
</dbReference>
<evidence type="ECO:0000256" key="14">
    <source>
        <dbReference type="ARBA" id="ARBA00022989"/>
    </source>
</evidence>
<feature type="region of interest" description="Disordered" evidence="34">
    <location>
        <begin position="1"/>
        <end position="20"/>
    </location>
</feature>
<dbReference type="PROSITE" id="PS00301">
    <property type="entry name" value="G_TR_1"/>
    <property type="match status" value="1"/>
</dbReference>
<feature type="transmembrane region" description="Helical" evidence="35">
    <location>
        <begin position="143"/>
        <end position="163"/>
    </location>
</feature>
<comment type="similarity">
    <text evidence="5">Belongs to the TRAFAC class translation factor GTPase superfamily. Classic translation factor GTPase family. EF-Tu/EF-1A subfamily.</text>
</comment>
<evidence type="ECO:0000259" key="37">
    <source>
        <dbReference type="PROSITE" id="PS51722"/>
    </source>
</evidence>
<dbReference type="InterPro" id="IPR004161">
    <property type="entry name" value="EFTu-like_2"/>
</dbReference>
<dbReference type="NCBIfam" id="TIGR00483">
    <property type="entry name" value="EF-1_alpha"/>
    <property type="match status" value="1"/>
</dbReference>
<dbReference type="FunFam" id="2.40.30.10:FF:000005">
    <property type="entry name" value="Elongation factor 1-alpha"/>
    <property type="match status" value="1"/>
</dbReference>
<keyword evidence="20" id="KW-0968">Cytoplasmic vesicle</keyword>
<keyword evidence="16" id="KW-0342">GTP-binding</keyword>
<evidence type="ECO:0000256" key="16">
    <source>
        <dbReference type="ARBA" id="ARBA00023134"/>
    </source>
</evidence>
<feature type="transmembrane region" description="Helical" evidence="35">
    <location>
        <begin position="204"/>
        <end position="222"/>
    </location>
</feature>
<dbReference type="HAMAP" id="MF_00118_A">
    <property type="entry name" value="EF_Tu_A"/>
    <property type="match status" value="1"/>
</dbReference>
<comment type="catalytic activity">
    <reaction evidence="24">
        <text>N-acetylneuraminate(in) + H(+)(in) = N-acetylneuraminate(out) + H(+)(out)</text>
        <dbReference type="Rhea" id="RHEA:28987"/>
        <dbReference type="ChEBI" id="CHEBI:15378"/>
        <dbReference type="ChEBI" id="CHEBI:35418"/>
    </reaction>
    <physiologicalReaction direction="right-to-left" evidence="24">
        <dbReference type="Rhea" id="RHEA:28989"/>
    </physiologicalReaction>
</comment>
<dbReference type="CDD" id="cd03693">
    <property type="entry name" value="EF1_alpha_II"/>
    <property type="match status" value="1"/>
</dbReference>
<evidence type="ECO:0000256" key="17">
    <source>
        <dbReference type="ARBA" id="ARBA00023136"/>
    </source>
</evidence>
<keyword evidence="11" id="KW-0251">Elongation factor</keyword>
<evidence type="ECO:0000256" key="3">
    <source>
        <dbReference type="ARBA" id="ARBA00004638"/>
    </source>
</evidence>
<evidence type="ECO:0000256" key="28">
    <source>
        <dbReference type="ARBA" id="ARBA00054168"/>
    </source>
</evidence>
<dbReference type="GO" id="GO:0005525">
    <property type="term" value="F:GTP binding"/>
    <property type="evidence" value="ECO:0007669"/>
    <property type="project" value="UniProtKB-KW"/>
</dbReference>
<evidence type="ECO:0000256" key="23">
    <source>
        <dbReference type="ARBA" id="ARBA00050554"/>
    </source>
</evidence>
<evidence type="ECO:0000256" key="22">
    <source>
        <dbReference type="ARBA" id="ARBA00050101"/>
    </source>
</evidence>
<dbReference type="GO" id="GO:0046942">
    <property type="term" value="P:carboxylic acid transport"/>
    <property type="evidence" value="ECO:0007669"/>
    <property type="project" value="UniProtKB-ARBA"/>
</dbReference>
<dbReference type="InterPro" id="IPR004539">
    <property type="entry name" value="Transl_elong_EF1A_euk/arc"/>
</dbReference>
<dbReference type="PROSITE" id="PS50850">
    <property type="entry name" value="MFS"/>
    <property type="match status" value="1"/>
</dbReference>
<evidence type="ECO:0000256" key="25">
    <source>
        <dbReference type="ARBA" id="ARBA00051403"/>
    </source>
</evidence>
<dbReference type="InterPro" id="IPR000795">
    <property type="entry name" value="T_Tr_GTP-bd_dom"/>
</dbReference>
<dbReference type="Gene3D" id="1.20.1250.20">
    <property type="entry name" value="MFS general substrate transporter like domains"/>
    <property type="match status" value="2"/>
</dbReference>
<evidence type="ECO:0000313" key="38">
    <source>
        <dbReference type="EMBL" id="KAJ8268196.1"/>
    </source>
</evidence>
<evidence type="ECO:0000256" key="35">
    <source>
        <dbReference type="SAM" id="Phobius"/>
    </source>
</evidence>
<gene>
    <name evidence="38" type="ORF">COCON_G00133680</name>
</gene>
<dbReference type="InterPro" id="IPR027417">
    <property type="entry name" value="P-loop_NTPase"/>
</dbReference>
<comment type="catalytic activity">
    <reaction evidence="22">
        <text>2 nitrate(out) + H(+)(out) = 2 nitrate(in) + H(+)(in)</text>
        <dbReference type="Rhea" id="RHEA:71539"/>
        <dbReference type="ChEBI" id="CHEBI:15378"/>
        <dbReference type="ChEBI" id="CHEBI:17632"/>
    </reaction>
    <physiologicalReaction direction="left-to-right" evidence="22">
        <dbReference type="Rhea" id="RHEA:71540"/>
    </physiologicalReaction>
</comment>
<dbReference type="InterPro" id="IPR054696">
    <property type="entry name" value="GTP-eEF1A_C"/>
</dbReference>
<dbReference type="Gene3D" id="2.40.30.10">
    <property type="entry name" value="Translation factors"/>
    <property type="match status" value="2"/>
</dbReference>
<dbReference type="SUPFAM" id="SSF50465">
    <property type="entry name" value="EF-Tu/eEF-1alpha/eIF2-gamma C-terminal domain"/>
    <property type="match status" value="1"/>
</dbReference>
<sequence>MALYQGHSINAAPNDHDDEATPLLEKAPETAVPPQCCSARFNLATLMFFGFAVVYGLRVNLSVAMVAMVNSTGVLPFTNHSAAQGCPAPPSANNSGGAALPDGIPQYPWDSDTQGYLLGAFFFGYLLTQIPGGYLSGHLGGRVFLGVGVVSTAVLTLLTPLAAELGVHWLFALRVLEGVGEGVTYPAMMAMWACWAPPQERSRLMTFSGGGGNFGAFVALPLTGLICHMLGWPAVFYCFGGAGCLWGLFWFTCVSNDPRSHPRISEHERDYIISSIGSQGAAHGWSVPLLPMVLSVPLWAIILSQMCSNWAYYTLLTSLPTYMDTVLHFDLSQNGFLSALPYLGAWLGAVMSGILADHLLERKLLSITAVRKILTLTGLLLPALCLVAVGFVGCSGVLAVTFLTLSTTLGGSSAAGVFINQIDIAPRYAGMLLGITNTFGTVPGALAPIVMGYLTRDHSVIGWRNVFCLSAGVSACGAFIFTLFGSGKIQDWALRDEDIETETGRGQPDRQGQQLRPSDRITPKRKELTMGKEKIHINIVVIGHVDSGKSTTTGHLIYKCGGIDKRTIEKFEKEAAEMGKGSFKYAWVLDKLKAERERGITIDIALWKFETSKFYVTIIDAPGHRDFIKNMITGTSQADCAVLIVAGGVGEFEAGISKNGQTREHALLAFTLGVKQLIVGVNKMDSTEPPYSQKRYDEITKEVSAYIKKIGYNPATVAFVPISGWHGDNMLEPSSNMTWFKGWKVERKEGNGSGTTLLEALDSILPPARPTDKPLRLPLQDVYKIGGIGTVPVGRVETGLLKSGMVVTFAPANVTTEVKSVEMHHESLVEALPGDNVGFNVKNVSVKEIRRGNVAGDSKSDPPMQAGSFTAQVIILNHPGQICAGYAPVLDCHTAHIACKFNELKEKIDRRSGKKLEDNPKHLKSGDAAIVDMTPQKPMCVESFSEYPPLGRFAVRDMRQTVAVGVIKAVEKKSASSGKVTKSAQKAAKK</sequence>
<comment type="catalytic activity">
    <reaction evidence="23">
        <text>L-aspartate(out) = L-aspartate(in)</text>
        <dbReference type="Rhea" id="RHEA:66332"/>
        <dbReference type="ChEBI" id="CHEBI:29991"/>
    </reaction>
    <physiologicalReaction direction="left-to-right" evidence="23">
        <dbReference type="Rhea" id="RHEA:66333"/>
    </physiologicalReaction>
</comment>
<evidence type="ECO:0000256" key="7">
    <source>
        <dbReference type="ARBA" id="ARBA00022475"/>
    </source>
</evidence>
<feature type="domain" description="Tr-type G" evidence="37">
    <location>
        <begin position="534"/>
        <end position="771"/>
    </location>
</feature>
<dbReference type="Pfam" id="PF00009">
    <property type="entry name" value="GTP_EFTU"/>
    <property type="match status" value="1"/>
</dbReference>
<dbReference type="SUPFAM" id="SSF50447">
    <property type="entry name" value="Translation proteins"/>
    <property type="match status" value="1"/>
</dbReference>
<comment type="catalytic activity">
    <reaction evidence="27">
        <text>D-glucuronate(out) + H(+)(out) = D-glucuronate(in) + H(+)(in)</text>
        <dbReference type="Rhea" id="RHEA:72591"/>
        <dbReference type="ChEBI" id="CHEBI:15378"/>
        <dbReference type="ChEBI" id="CHEBI:58720"/>
    </reaction>
    <physiologicalReaction direction="left-to-right" evidence="27">
        <dbReference type="Rhea" id="RHEA:72592"/>
    </physiologicalReaction>
</comment>
<keyword evidence="18" id="KW-0325">Glycoprotein</keyword>
<evidence type="ECO:0000256" key="24">
    <source>
        <dbReference type="ARBA" id="ARBA00050625"/>
    </source>
</evidence>
<dbReference type="FunFam" id="3.40.50.300:FF:000090">
    <property type="entry name" value="Elongation factor 1-alpha"/>
    <property type="match status" value="1"/>
</dbReference>
<dbReference type="Pfam" id="PF22594">
    <property type="entry name" value="GTP-eEF1A_C"/>
    <property type="match status" value="1"/>
</dbReference>
<comment type="function">
    <text evidence="29">Receptor for CM101, a polysaccharide produced by group B Streptococcus with antipathoangiogenic properties.</text>
</comment>